<comment type="caution">
    <text evidence="2">The sequence shown here is derived from an EMBL/GenBank/DDBJ whole genome shotgun (WGS) entry which is preliminary data.</text>
</comment>
<gene>
    <name evidence="2" type="ORF">TNIN_310251</name>
</gene>
<proteinExistence type="predicted"/>
<name>A0A8X6YB68_9ARAC</name>
<feature type="compositionally biased region" description="Acidic residues" evidence="1">
    <location>
        <begin position="63"/>
        <end position="78"/>
    </location>
</feature>
<reference evidence="2" key="1">
    <citation type="submission" date="2020-08" db="EMBL/GenBank/DDBJ databases">
        <title>Multicomponent nature underlies the extraordinary mechanical properties of spider dragline silk.</title>
        <authorList>
            <person name="Kono N."/>
            <person name="Nakamura H."/>
            <person name="Mori M."/>
            <person name="Yoshida Y."/>
            <person name="Ohtoshi R."/>
            <person name="Malay A.D."/>
            <person name="Moran D.A.P."/>
            <person name="Tomita M."/>
            <person name="Numata K."/>
            <person name="Arakawa K."/>
        </authorList>
    </citation>
    <scope>NUCLEOTIDE SEQUENCE</scope>
</reference>
<feature type="region of interest" description="Disordered" evidence="1">
    <location>
        <begin position="37"/>
        <end position="78"/>
    </location>
</feature>
<dbReference type="Proteomes" id="UP000886998">
    <property type="component" value="Unassembled WGS sequence"/>
</dbReference>
<protein>
    <submittedName>
        <fullName evidence="2">Uncharacterized protein</fullName>
    </submittedName>
</protein>
<organism evidence="2 3">
    <name type="scientific">Trichonephila inaurata madagascariensis</name>
    <dbReference type="NCBI Taxonomy" id="2747483"/>
    <lineage>
        <taxon>Eukaryota</taxon>
        <taxon>Metazoa</taxon>
        <taxon>Ecdysozoa</taxon>
        <taxon>Arthropoda</taxon>
        <taxon>Chelicerata</taxon>
        <taxon>Arachnida</taxon>
        <taxon>Araneae</taxon>
        <taxon>Araneomorphae</taxon>
        <taxon>Entelegynae</taxon>
        <taxon>Araneoidea</taxon>
        <taxon>Nephilidae</taxon>
        <taxon>Trichonephila</taxon>
        <taxon>Trichonephila inaurata</taxon>
    </lineage>
</organism>
<evidence type="ECO:0000313" key="2">
    <source>
        <dbReference type="EMBL" id="GFY67650.1"/>
    </source>
</evidence>
<evidence type="ECO:0000313" key="3">
    <source>
        <dbReference type="Proteomes" id="UP000886998"/>
    </source>
</evidence>
<sequence>MVLEAVALLELSRRQISQPQQFATAFNVKSSKECIRARKRQPADHYIPSDNDIVSEAKPNNDAIEDEEHSSTSDESEV</sequence>
<evidence type="ECO:0000256" key="1">
    <source>
        <dbReference type="SAM" id="MobiDB-lite"/>
    </source>
</evidence>
<accession>A0A8X6YB68</accession>
<dbReference type="EMBL" id="BMAV01016667">
    <property type="protein sequence ID" value="GFY67650.1"/>
    <property type="molecule type" value="Genomic_DNA"/>
</dbReference>
<dbReference type="AlphaFoldDB" id="A0A8X6YB68"/>
<keyword evidence="3" id="KW-1185">Reference proteome</keyword>